<keyword evidence="2" id="KW-0732">Signal</keyword>
<proteinExistence type="predicted"/>
<evidence type="ECO:0000313" key="4">
    <source>
        <dbReference type="Proteomes" id="UP001227101"/>
    </source>
</evidence>
<feature type="chain" id="PRO_5047234865" evidence="2">
    <location>
        <begin position="24"/>
        <end position="216"/>
    </location>
</feature>
<feature type="region of interest" description="Disordered" evidence="1">
    <location>
        <begin position="27"/>
        <end position="69"/>
    </location>
</feature>
<organism evidence="3 4">
    <name type="scientific">Amycolatopsis nalaikhensis</name>
    <dbReference type="NCBI Taxonomy" id="715472"/>
    <lineage>
        <taxon>Bacteria</taxon>
        <taxon>Bacillati</taxon>
        <taxon>Actinomycetota</taxon>
        <taxon>Actinomycetes</taxon>
        <taxon>Pseudonocardiales</taxon>
        <taxon>Pseudonocardiaceae</taxon>
        <taxon>Amycolatopsis</taxon>
    </lineage>
</organism>
<accession>A0ABY8XGQ1</accession>
<keyword evidence="4" id="KW-1185">Reference proteome</keyword>
<reference evidence="3 4" key="1">
    <citation type="submission" date="2023-06" db="EMBL/GenBank/DDBJ databases">
        <authorList>
            <person name="Oyuntsetseg B."/>
            <person name="Kim S.B."/>
        </authorList>
    </citation>
    <scope>NUCLEOTIDE SEQUENCE [LARGE SCALE GENOMIC DNA]</scope>
    <source>
        <strain evidence="3 4">2-2</strain>
    </source>
</reference>
<feature type="compositionally biased region" description="Low complexity" evidence="1">
    <location>
        <begin position="27"/>
        <end position="49"/>
    </location>
</feature>
<evidence type="ECO:0000256" key="1">
    <source>
        <dbReference type="SAM" id="MobiDB-lite"/>
    </source>
</evidence>
<sequence length="216" mass="21850">MSLGKTTRASVLAGAFLMGSALVSGCTSTTGGAATPAPSSPGASSEPTSDANVPKVASPLDASKYESDPCGLVPADELARLKFTDPGEPRQNDGSAENKAGPNCGWKIKGEGISLLVILGTGNRDRGGGGLAGIQADYERPNGVTKFLERAPDVEGYPAIYWDTRDRRATGNCSMAIGIADDLAVSVVTGGYEGQQDSCDAAQGAAAGIVRTLKGA</sequence>
<dbReference type="RefSeq" id="WP_285451533.1">
    <property type="nucleotide sequence ID" value="NZ_CP127173.1"/>
</dbReference>
<evidence type="ECO:0000313" key="3">
    <source>
        <dbReference type="EMBL" id="WIV54795.1"/>
    </source>
</evidence>
<dbReference type="Pfam" id="PF12079">
    <property type="entry name" value="DUF3558"/>
    <property type="match status" value="1"/>
</dbReference>
<dbReference type="InterPro" id="IPR024520">
    <property type="entry name" value="DUF3558"/>
</dbReference>
<feature type="signal peptide" evidence="2">
    <location>
        <begin position="1"/>
        <end position="23"/>
    </location>
</feature>
<dbReference type="EMBL" id="CP127173">
    <property type="protein sequence ID" value="WIV54795.1"/>
    <property type="molecule type" value="Genomic_DNA"/>
</dbReference>
<feature type="region of interest" description="Disordered" evidence="1">
    <location>
        <begin position="83"/>
        <end position="103"/>
    </location>
</feature>
<dbReference type="PROSITE" id="PS51257">
    <property type="entry name" value="PROKAR_LIPOPROTEIN"/>
    <property type="match status" value="1"/>
</dbReference>
<protein>
    <submittedName>
        <fullName evidence="3">DUF3558 domain-containing protein</fullName>
    </submittedName>
</protein>
<gene>
    <name evidence="3" type="ORF">QP939_39085</name>
</gene>
<dbReference type="Proteomes" id="UP001227101">
    <property type="component" value="Chromosome"/>
</dbReference>
<evidence type="ECO:0000256" key="2">
    <source>
        <dbReference type="SAM" id="SignalP"/>
    </source>
</evidence>
<name>A0ABY8XGQ1_9PSEU</name>